<gene>
    <name evidence="2" type="ORF">CK820_G0042068</name>
</gene>
<accession>A0A2J8K305</accession>
<evidence type="ECO:0000313" key="2">
    <source>
        <dbReference type="EMBL" id="PNI29414.1"/>
    </source>
</evidence>
<comment type="caution">
    <text evidence="2">The sequence shown here is derived from an EMBL/GenBank/DDBJ whole genome shotgun (WGS) entry which is preliminary data.</text>
</comment>
<protein>
    <submittedName>
        <fullName evidence="2">TSPAN11 isoform 4</fullName>
    </submittedName>
</protein>
<sequence length="41" mass="5232">MAHYKTEQDNWLIIYLKYLLFVFNFFFWVSEFCTHILFPEH</sequence>
<evidence type="ECO:0000313" key="3">
    <source>
        <dbReference type="Proteomes" id="UP000236370"/>
    </source>
</evidence>
<organism evidence="2 3">
    <name type="scientific">Pan troglodytes</name>
    <name type="common">Chimpanzee</name>
    <dbReference type="NCBI Taxonomy" id="9598"/>
    <lineage>
        <taxon>Eukaryota</taxon>
        <taxon>Metazoa</taxon>
        <taxon>Chordata</taxon>
        <taxon>Craniata</taxon>
        <taxon>Vertebrata</taxon>
        <taxon>Euteleostomi</taxon>
        <taxon>Mammalia</taxon>
        <taxon>Eutheria</taxon>
        <taxon>Euarchontoglires</taxon>
        <taxon>Primates</taxon>
        <taxon>Haplorrhini</taxon>
        <taxon>Catarrhini</taxon>
        <taxon>Hominidae</taxon>
        <taxon>Pan</taxon>
    </lineage>
</organism>
<feature type="transmembrane region" description="Helical" evidence="1">
    <location>
        <begin position="12"/>
        <end position="38"/>
    </location>
</feature>
<keyword evidence="1" id="KW-0812">Transmembrane</keyword>
<dbReference type="AlphaFoldDB" id="A0A2J8K305"/>
<keyword evidence="1" id="KW-0472">Membrane</keyword>
<dbReference type="Proteomes" id="UP000236370">
    <property type="component" value="Unassembled WGS sequence"/>
</dbReference>
<evidence type="ECO:0000256" key="1">
    <source>
        <dbReference type="SAM" id="Phobius"/>
    </source>
</evidence>
<name>A0A2J8K305_PANTR</name>
<keyword evidence="1" id="KW-1133">Transmembrane helix</keyword>
<reference evidence="2 3" key="1">
    <citation type="submission" date="2017-12" db="EMBL/GenBank/DDBJ databases">
        <title>High-resolution comparative analysis of great ape genomes.</title>
        <authorList>
            <person name="Pollen A."/>
            <person name="Hastie A."/>
            <person name="Hormozdiari F."/>
            <person name="Dougherty M."/>
            <person name="Liu R."/>
            <person name="Chaisson M."/>
            <person name="Hoppe E."/>
            <person name="Hill C."/>
            <person name="Pang A."/>
            <person name="Hillier L."/>
            <person name="Baker C."/>
            <person name="Armstrong J."/>
            <person name="Shendure J."/>
            <person name="Paten B."/>
            <person name="Wilson R."/>
            <person name="Chao H."/>
            <person name="Schneider V."/>
            <person name="Ventura M."/>
            <person name="Kronenberg Z."/>
            <person name="Murali S."/>
            <person name="Gordon D."/>
            <person name="Cantsilieris S."/>
            <person name="Munson K."/>
            <person name="Nelson B."/>
            <person name="Raja A."/>
            <person name="Underwood J."/>
            <person name="Diekhans M."/>
            <person name="Fiddes I."/>
            <person name="Haussler D."/>
            <person name="Eichler E."/>
        </authorList>
    </citation>
    <scope>NUCLEOTIDE SEQUENCE [LARGE SCALE GENOMIC DNA]</scope>
    <source>
        <strain evidence="2">Yerkes chimp pedigree #C0471</strain>
    </source>
</reference>
<dbReference type="EMBL" id="NBAG03000397">
    <property type="protein sequence ID" value="PNI29414.1"/>
    <property type="molecule type" value="Genomic_DNA"/>
</dbReference>
<proteinExistence type="predicted"/>